<keyword evidence="1" id="KW-0812">Transmembrane</keyword>
<comment type="caution">
    <text evidence="2">The sequence shown here is derived from an EMBL/GenBank/DDBJ whole genome shotgun (WGS) entry which is preliminary data.</text>
</comment>
<feature type="transmembrane region" description="Helical" evidence="1">
    <location>
        <begin position="41"/>
        <end position="61"/>
    </location>
</feature>
<evidence type="ECO:0000256" key="1">
    <source>
        <dbReference type="SAM" id="Phobius"/>
    </source>
</evidence>
<gene>
    <name evidence="2" type="ORF">FYJ65_00655</name>
</gene>
<dbReference type="RefSeq" id="WP_154553419.1">
    <property type="nucleotide sequence ID" value="NZ_VUNA01000001.1"/>
</dbReference>
<keyword evidence="3" id="KW-1185">Reference proteome</keyword>
<dbReference type="AlphaFoldDB" id="A0A6N7XJT3"/>
<dbReference type="Proteomes" id="UP000469424">
    <property type="component" value="Unassembled WGS sequence"/>
</dbReference>
<protein>
    <submittedName>
        <fullName evidence="2">Uncharacterized protein</fullName>
    </submittedName>
</protein>
<reference evidence="2 3" key="1">
    <citation type="submission" date="2019-08" db="EMBL/GenBank/DDBJ databases">
        <title>In-depth cultivation of the pig gut microbiome towards novel bacterial diversity and tailored functional studies.</title>
        <authorList>
            <person name="Wylensek D."/>
            <person name="Hitch T.C.A."/>
            <person name="Clavel T."/>
        </authorList>
    </citation>
    <scope>NUCLEOTIDE SEQUENCE [LARGE SCALE GENOMIC DNA]</scope>
    <source>
        <strain evidence="2 3">WCA-MUC-591-APC-4B</strain>
    </source>
</reference>
<feature type="transmembrane region" description="Helical" evidence="1">
    <location>
        <begin position="73"/>
        <end position="90"/>
    </location>
</feature>
<evidence type="ECO:0000313" key="2">
    <source>
        <dbReference type="EMBL" id="MST69861.1"/>
    </source>
</evidence>
<evidence type="ECO:0000313" key="3">
    <source>
        <dbReference type="Proteomes" id="UP000469424"/>
    </source>
</evidence>
<keyword evidence="1" id="KW-1133">Transmembrane helix</keyword>
<accession>A0A6N7XJT3</accession>
<name>A0A6N7XJT3_9FIRM</name>
<organism evidence="2 3">
    <name type="scientific">Mogibacterium kristiansenii</name>
    <dbReference type="NCBI Taxonomy" id="2606708"/>
    <lineage>
        <taxon>Bacteria</taxon>
        <taxon>Bacillati</taxon>
        <taxon>Bacillota</taxon>
        <taxon>Clostridia</taxon>
        <taxon>Peptostreptococcales</taxon>
        <taxon>Anaerovoracaceae</taxon>
        <taxon>Mogibacterium</taxon>
    </lineage>
</organism>
<keyword evidence="1" id="KW-0472">Membrane</keyword>
<dbReference type="EMBL" id="VUNA01000001">
    <property type="protein sequence ID" value="MST69861.1"/>
    <property type="molecule type" value="Genomic_DNA"/>
</dbReference>
<proteinExistence type="predicted"/>
<sequence length="213" mass="24837">MSEQNKKELYVDRNNDKYLGDLNLLNRRKNEWYAAHPKYKLYRFLTFLVFGLGCFGIYKAYLFTQGGSTAKEMLPLHASIWVTGLVTLLVNRLGKKVYEKPFGAIHSARIEAAPKGLYYIYQQGMMMITYYIKDKDLKEIIRDDEVNCLYFKGKGMLEVKTPKEVRQHSINGIYALIGFDEYDLDDLLEPYGELVRVQPGTLRRKYLEEGSEQ</sequence>